<dbReference type="PATRIC" id="fig|1288963.3.peg.3743"/>
<organism evidence="14 15">
    <name type="scientific">Lunatimonas lonarensis</name>
    <dbReference type="NCBI Taxonomy" id="1232681"/>
    <lineage>
        <taxon>Bacteria</taxon>
        <taxon>Pseudomonadati</taxon>
        <taxon>Bacteroidota</taxon>
        <taxon>Cytophagia</taxon>
        <taxon>Cytophagales</taxon>
        <taxon>Cyclobacteriaceae</taxon>
    </lineage>
</organism>
<dbReference type="InterPro" id="IPR042119">
    <property type="entry name" value="QueA_dom2"/>
</dbReference>
<evidence type="ECO:0000256" key="13">
    <source>
        <dbReference type="HAMAP-Rule" id="MF_00113"/>
    </source>
</evidence>
<evidence type="ECO:0000256" key="2">
    <source>
        <dbReference type="ARBA" id="ARBA00004691"/>
    </source>
</evidence>
<evidence type="ECO:0000313" key="15">
    <source>
        <dbReference type="Proteomes" id="UP000013909"/>
    </source>
</evidence>
<keyword evidence="14" id="KW-0413">Isomerase</keyword>
<keyword evidence="6 13" id="KW-0949">S-adenosyl-L-methionine</keyword>
<dbReference type="RefSeq" id="WP_010855881.1">
    <property type="nucleotide sequence ID" value="NZ_AQHR01000096.1"/>
</dbReference>
<evidence type="ECO:0000256" key="11">
    <source>
        <dbReference type="ARBA" id="ARBA00069325"/>
    </source>
</evidence>
<evidence type="ECO:0000313" key="14">
    <source>
        <dbReference type="EMBL" id="EON75859.1"/>
    </source>
</evidence>
<evidence type="ECO:0000256" key="12">
    <source>
        <dbReference type="ARBA" id="ARBA00076160"/>
    </source>
</evidence>
<name>R7ZPA7_9BACT</name>
<dbReference type="SUPFAM" id="SSF111337">
    <property type="entry name" value="QueA-like"/>
    <property type="match status" value="1"/>
</dbReference>
<comment type="caution">
    <text evidence="14">The sequence shown here is derived from an EMBL/GenBank/DDBJ whole genome shotgun (WGS) entry which is preliminary data.</text>
</comment>
<comment type="similarity">
    <text evidence="9 13">Belongs to the QueA family.</text>
</comment>
<evidence type="ECO:0000256" key="6">
    <source>
        <dbReference type="ARBA" id="ARBA00022691"/>
    </source>
</evidence>
<dbReference type="EMBL" id="AQHR01000096">
    <property type="protein sequence ID" value="EON75859.1"/>
    <property type="molecule type" value="Genomic_DNA"/>
</dbReference>
<evidence type="ECO:0000256" key="1">
    <source>
        <dbReference type="ARBA" id="ARBA00004496"/>
    </source>
</evidence>
<reference evidence="14 15" key="1">
    <citation type="submission" date="2013-02" db="EMBL/GenBank/DDBJ databases">
        <title>A novel strain isolated from Lonar lake, Maharashtra, India.</title>
        <authorList>
            <person name="Singh A."/>
        </authorList>
    </citation>
    <scope>NUCLEOTIDE SEQUENCE [LARGE SCALE GENOMIC DNA]</scope>
    <source>
        <strain evidence="14 15">AK24</strain>
    </source>
</reference>
<evidence type="ECO:0000256" key="3">
    <source>
        <dbReference type="ARBA" id="ARBA00011245"/>
    </source>
</evidence>
<dbReference type="GO" id="GO:0008616">
    <property type="term" value="P:tRNA queuosine(34) biosynthetic process"/>
    <property type="evidence" value="ECO:0007669"/>
    <property type="project" value="UniProtKB-UniRule"/>
</dbReference>
<gene>
    <name evidence="13" type="primary">queA</name>
    <name evidence="14" type="ORF">ADIS_3750</name>
</gene>
<comment type="subcellular location">
    <subcellularLocation>
        <location evidence="1 13">Cytoplasm</location>
    </subcellularLocation>
</comment>
<dbReference type="NCBIfam" id="TIGR00113">
    <property type="entry name" value="queA"/>
    <property type="match status" value="1"/>
</dbReference>
<evidence type="ECO:0000256" key="9">
    <source>
        <dbReference type="ARBA" id="ARBA00061210"/>
    </source>
</evidence>
<dbReference type="NCBIfam" id="NF001140">
    <property type="entry name" value="PRK00147.1"/>
    <property type="match status" value="1"/>
</dbReference>
<dbReference type="PANTHER" id="PTHR30307">
    <property type="entry name" value="S-ADENOSYLMETHIONINE:TRNA RIBOSYLTRANSFERASE-ISOMERASE"/>
    <property type="match status" value="1"/>
</dbReference>
<dbReference type="Pfam" id="PF02547">
    <property type="entry name" value="Queuosine_synth"/>
    <property type="match status" value="1"/>
</dbReference>
<evidence type="ECO:0000256" key="10">
    <source>
        <dbReference type="ARBA" id="ARBA00066503"/>
    </source>
</evidence>
<dbReference type="EC" id="2.4.99.17" evidence="10 13"/>
<dbReference type="PANTHER" id="PTHR30307:SF0">
    <property type="entry name" value="S-ADENOSYLMETHIONINE:TRNA RIBOSYLTRANSFERASE-ISOMERASE"/>
    <property type="match status" value="1"/>
</dbReference>
<comment type="catalytic activity">
    <reaction evidence="8 13">
        <text>7-aminomethyl-7-carbaguanosine(34) in tRNA + S-adenosyl-L-methionine = epoxyqueuosine(34) in tRNA + adenine + L-methionine + 2 H(+)</text>
        <dbReference type="Rhea" id="RHEA:32155"/>
        <dbReference type="Rhea" id="RHEA-COMP:10342"/>
        <dbReference type="Rhea" id="RHEA-COMP:18582"/>
        <dbReference type="ChEBI" id="CHEBI:15378"/>
        <dbReference type="ChEBI" id="CHEBI:16708"/>
        <dbReference type="ChEBI" id="CHEBI:57844"/>
        <dbReference type="ChEBI" id="CHEBI:59789"/>
        <dbReference type="ChEBI" id="CHEBI:82833"/>
        <dbReference type="ChEBI" id="CHEBI:194443"/>
        <dbReference type="EC" id="2.4.99.17"/>
    </reaction>
</comment>
<dbReference type="InterPro" id="IPR042118">
    <property type="entry name" value="QueA_dom1"/>
</dbReference>
<evidence type="ECO:0000256" key="4">
    <source>
        <dbReference type="ARBA" id="ARBA00022490"/>
    </source>
</evidence>
<dbReference type="OrthoDB" id="9805933at2"/>
<comment type="subunit">
    <text evidence="3 13">Monomer.</text>
</comment>
<dbReference type="Proteomes" id="UP000013909">
    <property type="component" value="Unassembled WGS sequence"/>
</dbReference>
<accession>R7ZPA7</accession>
<evidence type="ECO:0000256" key="8">
    <source>
        <dbReference type="ARBA" id="ARBA00052751"/>
    </source>
</evidence>
<comment type="pathway">
    <text evidence="2 13">tRNA modification; tRNA-queuosine biosynthesis.</text>
</comment>
<keyword evidence="4 13" id="KW-0963">Cytoplasm</keyword>
<sequence length="349" mass="39745">MKLSDFKFEVPKKLISLYPTENRDESRLMVVHKATGKIDHRVFKEVIEYFNDGDVFVTNNTKVFPARLYGNKEKTGAKIEVFLLRELNRELRLWDVLVDPARKIRVGNKLYFGDSDLVAEVIDNTTSRGRTIRFLFDGTDEEFFKTIDVLGETPILKEYIEREVDSSDRDRYQTIYAEHVGAVAAPTAGLHFTPHLLKRLEIKGVSVSPITLHIGLGTFRQVDVEDLTKHKMDSENYDIPERTVELVNRALDGKKRVVAVGTTSLKTIESSVTANGRLKASAGWTDKFIIPPYDFKIANSLITNFHLPESTLLMTTAAFGGYDLVMKAYQEAIKEKYRFFSYGDAMLII</sequence>
<keyword evidence="5 13" id="KW-0808">Transferase</keyword>
<dbReference type="InterPro" id="IPR036100">
    <property type="entry name" value="QueA_sf"/>
</dbReference>
<dbReference type="UniPathway" id="UPA00392"/>
<dbReference type="Gene3D" id="2.40.10.240">
    <property type="entry name" value="QueA-like"/>
    <property type="match status" value="1"/>
</dbReference>
<dbReference type="AlphaFoldDB" id="R7ZPA7"/>
<dbReference type="HAMAP" id="MF_00113">
    <property type="entry name" value="QueA"/>
    <property type="match status" value="1"/>
</dbReference>
<dbReference type="GO" id="GO:0051075">
    <property type="term" value="F:S-adenosylmethionine:tRNA ribosyltransferase-isomerase activity"/>
    <property type="evidence" value="ECO:0007669"/>
    <property type="project" value="UniProtKB-EC"/>
</dbReference>
<keyword evidence="7 13" id="KW-0671">Queuosine biosynthesis</keyword>
<dbReference type="Gene3D" id="3.40.1780.10">
    <property type="entry name" value="QueA-like"/>
    <property type="match status" value="1"/>
</dbReference>
<comment type="function">
    <text evidence="13">Transfers and isomerizes the ribose moiety from AdoMet to the 7-aminomethyl group of 7-deazaguanine (preQ1-tRNA) to give epoxyqueuosine (oQ-tRNA).</text>
</comment>
<dbReference type="GO" id="GO:0005737">
    <property type="term" value="C:cytoplasm"/>
    <property type="evidence" value="ECO:0007669"/>
    <property type="project" value="UniProtKB-SubCell"/>
</dbReference>
<evidence type="ECO:0000256" key="7">
    <source>
        <dbReference type="ARBA" id="ARBA00022785"/>
    </source>
</evidence>
<dbReference type="FunFam" id="3.40.1780.10:FF:000001">
    <property type="entry name" value="S-adenosylmethionine:tRNA ribosyltransferase-isomerase"/>
    <property type="match status" value="1"/>
</dbReference>
<proteinExistence type="inferred from homology"/>
<protein>
    <recommendedName>
        <fullName evidence="11 13">S-adenosylmethionine:tRNA ribosyltransferase-isomerase</fullName>
        <ecNumber evidence="10 13">2.4.99.17</ecNumber>
    </recommendedName>
    <alternativeName>
        <fullName evidence="12 13">Queuosine biosynthesis protein QueA</fullName>
    </alternativeName>
</protein>
<dbReference type="FunFam" id="2.40.10.240:FF:000002">
    <property type="entry name" value="S-adenosylmethionine:tRNA ribosyltransferase-isomerase"/>
    <property type="match status" value="1"/>
</dbReference>
<dbReference type="STRING" id="1232681.ADIS_3750"/>
<evidence type="ECO:0000256" key="5">
    <source>
        <dbReference type="ARBA" id="ARBA00022679"/>
    </source>
</evidence>
<keyword evidence="15" id="KW-1185">Reference proteome</keyword>
<dbReference type="InterPro" id="IPR003699">
    <property type="entry name" value="QueA"/>
</dbReference>